<dbReference type="Proteomes" id="UP001597512">
    <property type="component" value="Unassembled WGS sequence"/>
</dbReference>
<accession>A0ABW6AKM3</accession>
<keyword evidence="2" id="KW-1185">Reference proteome</keyword>
<proteinExistence type="predicted"/>
<name>A0ABW6AKM3_9BACT</name>
<comment type="caution">
    <text evidence="1">The sequence shown here is derived from an EMBL/GenBank/DDBJ whole genome shotgun (WGS) entry which is preliminary data.</text>
</comment>
<organism evidence="1 2">
    <name type="scientific">Spirosoma flavum</name>
    <dbReference type="NCBI Taxonomy" id="2048557"/>
    <lineage>
        <taxon>Bacteria</taxon>
        <taxon>Pseudomonadati</taxon>
        <taxon>Bacteroidota</taxon>
        <taxon>Cytophagia</taxon>
        <taxon>Cytophagales</taxon>
        <taxon>Cytophagaceae</taxon>
        <taxon>Spirosoma</taxon>
    </lineage>
</organism>
<evidence type="ECO:0000313" key="1">
    <source>
        <dbReference type="EMBL" id="MFD2934594.1"/>
    </source>
</evidence>
<evidence type="ECO:0000313" key="2">
    <source>
        <dbReference type="Proteomes" id="UP001597512"/>
    </source>
</evidence>
<dbReference type="EMBL" id="JBHUOM010000002">
    <property type="protein sequence ID" value="MFD2934594.1"/>
    <property type="molecule type" value="Genomic_DNA"/>
</dbReference>
<reference evidence="2" key="1">
    <citation type="journal article" date="2019" name="Int. J. Syst. Evol. Microbiol.">
        <title>The Global Catalogue of Microorganisms (GCM) 10K type strain sequencing project: providing services to taxonomists for standard genome sequencing and annotation.</title>
        <authorList>
            <consortium name="The Broad Institute Genomics Platform"/>
            <consortium name="The Broad Institute Genome Sequencing Center for Infectious Disease"/>
            <person name="Wu L."/>
            <person name="Ma J."/>
        </authorList>
    </citation>
    <scope>NUCLEOTIDE SEQUENCE [LARGE SCALE GENOMIC DNA]</scope>
    <source>
        <strain evidence="2">KCTC 52490</strain>
    </source>
</reference>
<gene>
    <name evidence="1" type="ORF">ACFS25_12440</name>
</gene>
<dbReference type="RefSeq" id="WP_381500727.1">
    <property type="nucleotide sequence ID" value="NZ_JBHUOM010000002.1"/>
</dbReference>
<sequence>MDTNEVELILKFTIEVDQTMLDKLTQGLAEQYARMIVAELNKDGSDVERTSYGISFVKNIV</sequence>
<protein>
    <submittedName>
        <fullName evidence="1">Uncharacterized protein</fullName>
    </submittedName>
</protein>